<proteinExistence type="inferred from homology"/>
<keyword evidence="16" id="KW-1185">Reference proteome</keyword>
<dbReference type="Pfam" id="PF06682">
    <property type="entry name" value="SARAF"/>
    <property type="match status" value="1"/>
</dbReference>
<evidence type="ECO:0000256" key="2">
    <source>
        <dbReference type="ARBA" id="ARBA00006833"/>
    </source>
</evidence>
<evidence type="ECO:0000256" key="9">
    <source>
        <dbReference type="ARBA" id="ARBA00022837"/>
    </source>
</evidence>
<keyword evidence="10 14" id="KW-1133">Transmembrane helix</keyword>
<keyword evidence="6 14" id="KW-0812">Transmembrane</keyword>
<name>A0A9Q1CA15_HOLLE</name>
<feature type="transmembrane region" description="Helical" evidence="14">
    <location>
        <begin position="177"/>
        <end position="195"/>
    </location>
</feature>
<reference evidence="15" key="1">
    <citation type="submission" date="2021-10" db="EMBL/GenBank/DDBJ databases">
        <title>Tropical sea cucumber genome reveals ecological adaptation and Cuvierian tubules defense mechanism.</title>
        <authorList>
            <person name="Chen T."/>
        </authorList>
    </citation>
    <scope>NUCLEOTIDE SEQUENCE</scope>
    <source>
        <strain evidence="15">Nanhai2018</strain>
        <tissue evidence="15">Muscle</tissue>
    </source>
</reference>
<evidence type="ECO:0000313" key="16">
    <source>
        <dbReference type="Proteomes" id="UP001152320"/>
    </source>
</evidence>
<comment type="similarity">
    <text evidence="2">Belongs to the SARAF family.</text>
</comment>
<dbReference type="PANTHER" id="PTHR15929:SF0">
    <property type="entry name" value="STORE-OPERATED CALCIUM ENTRY-ASSOCIATED REGULATORY FACTOR"/>
    <property type="match status" value="1"/>
</dbReference>
<evidence type="ECO:0000256" key="10">
    <source>
        <dbReference type="ARBA" id="ARBA00022989"/>
    </source>
</evidence>
<evidence type="ECO:0000256" key="14">
    <source>
        <dbReference type="SAM" id="Phobius"/>
    </source>
</evidence>
<keyword evidence="9" id="KW-0106">Calcium</keyword>
<evidence type="ECO:0000256" key="5">
    <source>
        <dbReference type="ARBA" id="ARBA00022568"/>
    </source>
</evidence>
<evidence type="ECO:0000256" key="4">
    <source>
        <dbReference type="ARBA" id="ARBA00022448"/>
    </source>
</evidence>
<feature type="transmembrane region" description="Helical" evidence="14">
    <location>
        <begin position="12"/>
        <end position="30"/>
    </location>
</feature>
<gene>
    <name evidence="15" type="ORF">HOLleu_15313</name>
</gene>
<comment type="subcellular location">
    <subcellularLocation>
        <location evidence="1">Endoplasmic reticulum membrane</location>
        <topology evidence="1">Single-pass type I membrane protein</topology>
    </subcellularLocation>
</comment>
<dbReference type="GO" id="GO:2001256">
    <property type="term" value="P:regulation of store-operated calcium entry"/>
    <property type="evidence" value="ECO:0007669"/>
    <property type="project" value="InterPro"/>
</dbReference>
<dbReference type="Proteomes" id="UP001152320">
    <property type="component" value="Chromosome 6"/>
</dbReference>
<keyword evidence="12 14" id="KW-0472">Membrane</keyword>
<keyword evidence="7" id="KW-0732">Signal</keyword>
<evidence type="ECO:0000256" key="1">
    <source>
        <dbReference type="ARBA" id="ARBA00004115"/>
    </source>
</evidence>
<evidence type="ECO:0000256" key="12">
    <source>
        <dbReference type="ARBA" id="ARBA00023136"/>
    </source>
</evidence>
<dbReference type="InterPro" id="IPR009567">
    <property type="entry name" value="SARAF"/>
</dbReference>
<evidence type="ECO:0000256" key="3">
    <source>
        <dbReference type="ARBA" id="ARBA00016584"/>
    </source>
</evidence>
<evidence type="ECO:0000256" key="13">
    <source>
        <dbReference type="ARBA" id="ARBA00031116"/>
    </source>
</evidence>
<keyword evidence="5" id="KW-0109">Calcium transport</keyword>
<dbReference type="GO" id="GO:0006816">
    <property type="term" value="P:calcium ion transport"/>
    <property type="evidence" value="ECO:0007669"/>
    <property type="project" value="UniProtKB-KW"/>
</dbReference>
<dbReference type="PANTHER" id="PTHR15929">
    <property type="entry name" value="STORE-OPERATED CALCIUM ENTRY-ASSOCIATED REGULATORY FACTOR"/>
    <property type="match status" value="1"/>
</dbReference>
<dbReference type="OrthoDB" id="20303at2759"/>
<evidence type="ECO:0000256" key="8">
    <source>
        <dbReference type="ARBA" id="ARBA00022824"/>
    </source>
</evidence>
<evidence type="ECO:0000256" key="6">
    <source>
        <dbReference type="ARBA" id="ARBA00022692"/>
    </source>
</evidence>
<keyword evidence="4" id="KW-0813">Transport</keyword>
<dbReference type="AlphaFoldDB" id="A0A9Q1CA15"/>
<sequence>MDKTIFQSTTTIVQVLLVGLLIVELTYGFGKSDKVLLEDVKTLTLYNGRMTTGRRSSPVPQVKCVGGSAGCSSFTPQVVQCYNRGSDGYDVQWECKTDMDNAYRFGKVEVICEGYDYPDDPYVLKGSCGLEYTLDLTKEGMNQGNKHHDYYGGSSGNYYESDHHDYYSGYSNRKKSLFGDWIMFGICGLIIYGIYKSCVSNNRSGYPLIRCT</sequence>
<keyword evidence="8" id="KW-0256">Endoplasmic reticulum</keyword>
<dbReference type="EMBL" id="JAIZAY010000006">
    <property type="protein sequence ID" value="KAJ8040880.1"/>
    <property type="molecule type" value="Genomic_DNA"/>
</dbReference>
<evidence type="ECO:0000256" key="7">
    <source>
        <dbReference type="ARBA" id="ARBA00022729"/>
    </source>
</evidence>
<organism evidence="15 16">
    <name type="scientific">Holothuria leucospilota</name>
    <name type="common">Black long sea cucumber</name>
    <name type="synonym">Mertensiothuria leucospilota</name>
    <dbReference type="NCBI Taxonomy" id="206669"/>
    <lineage>
        <taxon>Eukaryota</taxon>
        <taxon>Metazoa</taxon>
        <taxon>Echinodermata</taxon>
        <taxon>Eleutherozoa</taxon>
        <taxon>Echinozoa</taxon>
        <taxon>Holothuroidea</taxon>
        <taxon>Aspidochirotacea</taxon>
        <taxon>Aspidochirotida</taxon>
        <taxon>Holothuriidae</taxon>
        <taxon>Holothuria</taxon>
    </lineage>
</organism>
<accession>A0A9Q1CA15</accession>
<evidence type="ECO:0000313" key="15">
    <source>
        <dbReference type="EMBL" id="KAJ8040880.1"/>
    </source>
</evidence>
<comment type="caution">
    <text evidence="15">The sequence shown here is derived from an EMBL/GenBank/DDBJ whole genome shotgun (WGS) entry which is preliminary data.</text>
</comment>
<dbReference type="GO" id="GO:0005789">
    <property type="term" value="C:endoplasmic reticulum membrane"/>
    <property type="evidence" value="ECO:0007669"/>
    <property type="project" value="UniProtKB-SubCell"/>
</dbReference>
<evidence type="ECO:0000256" key="11">
    <source>
        <dbReference type="ARBA" id="ARBA00023065"/>
    </source>
</evidence>
<protein>
    <recommendedName>
        <fullName evidence="3">Store-operated calcium entry-associated regulatory factor</fullName>
    </recommendedName>
    <alternativeName>
        <fullName evidence="13">Transmembrane protein 66</fullName>
    </alternativeName>
</protein>
<keyword evidence="11" id="KW-0406">Ion transport</keyword>